<dbReference type="InterPro" id="IPR036291">
    <property type="entry name" value="NAD(P)-bd_dom_sf"/>
</dbReference>
<feature type="domain" description="Gfo/Idh/MocA-like oxidoreductase N-terminal" evidence="4">
    <location>
        <begin position="6"/>
        <end position="116"/>
    </location>
</feature>
<dbReference type="Pfam" id="PF01408">
    <property type="entry name" value="GFO_IDH_MocA"/>
    <property type="match status" value="1"/>
</dbReference>
<evidence type="ECO:0000256" key="3">
    <source>
        <dbReference type="SAM" id="MobiDB-lite"/>
    </source>
</evidence>
<gene>
    <name evidence="7" type="ORF">BJ997_001027</name>
    <name evidence="6" type="ORF">GY21_11340</name>
</gene>
<evidence type="ECO:0000313" key="6">
    <source>
        <dbReference type="EMBL" id="KGJ73405.1"/>
    </source>
</evidence>
<comment type="caution">
    <text evidence="6">The sequence shown here is derived from an EMBL/GenBank/DDBJ whole genome shotgun (WGS) entry which is preliminary data.</text>
</comment>
<dbReference type="InterPro" id="IPR000683">
    <property type="entry name" value="Gfo/Idh/MocA-like_OxRdtase_N"/>
</dbReference>
<dbReference type="PANTHER" id="PTHR43818">
    <property type="entry name" value="BCDNA.GH03377"/>
    <property type="match status" value="1"/>
</dbReference>
<feature type="region of interest" description="Disordered" evidence="3">
    <location>
        <begin position="358"/>
        <end position="379"/>
    </location>
</feature>
<keyword evidence="8" id="KW-1185">Reference proteome</keyword>
<protein>
    <submittedName>
        <fullName evidence="6">Oxidoreductase</fullName>
    </submittedName>
    <submittedName>
        <fullName evidence="7">Putative dehydrogenase</fullName>
    </submittedName>
</protein>
<reference evidence="7 9" key="2">
    <citation type="submission" date="2020-08" db="EMBL/GenBank/DDBJ databases">
        <title>Sequencing the genomes of 1000 actinobacteria strains.</title>
        <authorList>
            <person name="Klenk H.-P."/>
        </authorList>
    </citation>
    <scope>NUCLEOTIDE SEQUENCE [LARGE SCALE GENOMIC DNA]</scope>
    <source>
        <strain evidence="7 9">DSM 21065</strain>
    </source>
</reference>
<evidence type="ECO:0000313" key="9">
    <source>
        <dbReference type="Proteomes" id="UP000561726"/>
    </source>
</evidence>
<dbReference type="EMBL" id="JACHBQ010000001">
    <property type="protein sequence ID" value="MBB5640479.1"/>
    <property type="molecule type" value="Genomic_DNA"/>
</dbReference>
<evidence type="ECO:0000259" key="4">
    <source>
        <dbReference type="Pfam" id="PF01408"/>
    </source>
</evidence>
<dbReference type="InterPro" id="IPR050463">
    <property type="entry name" value="Gfo/Idh/MocA_oxidrdct_glycsds"/>
</dbReference>
<sequence length="379" mass="40368">MQPPLRAGILGGGFMAEVHARAIWAAGSEVVLIASSSPDSSARAADRLGIDGIAPSARALIESDAVDVIHVCTPNAFHSEQAGLALLAGKPVVCEKPLATLVSDAEELVSRARISGTPTAVPFIYRYYPAVREIRSRISDGSAGEMHLLHGSYLQDWLALPTATNWRVDETVGGSSRAFADIGVHWCDLMEFVTGHRITRLVSALSRSHPERGATEDAASILFETDRGASGTLIASQITHGRKNRLHFSFDGELESYRWNQERPGKFTASNQSIETTIYPGSAELAARSSQSLAHLPAGHPRGYQDAFNAFTADAYSSFQGQSVDGLPTFVDGLRAAIITDAVLTSAQSGRWIDVASPTDGIPAVPHNSRGVLDAAPTQ</sequence>
<dbReference type="OrthoDB" id="9792085at2"/>
<dbReference type="SUPFAM" id="SSF51735">
    <property type="entry name" value="NAD(P)-binding Rossmann-fold domains"/>
    <property type="match status" value="1"/>
</dbReference>
<dbReference type="Gene3D" id="3.30.360.10">
    <property type="entry name" value="Dihydrodipicolinate Reductase, domain 2"/>
    <property type="match status" value="1"/>
</dbReference>
<dbReference type="Pfam" id="PF22725">
    <property type="entry name" value="GFO_IDH_MocA_C3"/>
    <property type="match status" value="1"/>
</dbReference>
<dbReference type="eggNOG" id="COG0673">
    <property type="taxonomic scope" value="Bacteria"/>
</dbReference>
<accession>A0A099J5M8</accession>
<dbReference type="SUPFAM" id="SSF55347">
    <property type="entry name" value="Glyceraldehyde-3-phosphate dehydrogenase-like, C-terminal domain"/>
    <property type="match status" value="1"/>
</dbReference>
<dbReference type="Proteomes" id="UP000029864">
    <property type="component" value="Unassembled WGS sequence"/>
</dbReference>
<dbReference type="RefSeq" id="WP_035836842.1">
    <property type="nucleotide sequence ID" value="NZ_JACHBQ010000001.1"/>
</dbReference>
<dbReference type="PANTHER" id="PTHR43818:SF11">
    <property type="entry name" value="BCDNA.GH03377"/>
    <property type="match status" value="1"/>
</dbReference>
<name>A0A099J5M8_9MICO</name>
<evidence type="ECO:0000256" key="2">
    <source>
        <dbReference type="ARBA" id="ARBA00023027"/>
    </source>
</evidence>
<dbReference type="InterPro" id="IPR055170">
    <property type="entry name" value="GFO_IDH_MocA-like_dom"/>
</dbReference>
<reference evidence="6 8" key="1">
    <citation type="submission" date="2014-08" db="EMBL/GenBank/DDBJ databases">
        <authorList>
            <person name="Sisinthy S."/>
        </authorList>
    </citation>
    <scope>NUCLEOTIDE SEQUENCE [LARGE SCALE GENOMIC DNA]</scope>
    <source>
        <strain evidence="6 8">RuG17</strain>
    </source>
</reference>
<evidence type="ECO:0000256" key="1">
    <source>
        <dbReference type="ARBA" id="ARBA00023002"/>
    </source>
</evidence>
<keyword evidence="1" id="KW-0560">Oxidoreductase</keyword>
<proteinExistence type="predicted"/>
<dbReference type="Proteomes" id="UP000561726">
    <property type="component" value="Unassembled WGS sequence"/>
</dbReference>
<dbReference type="STRING" id="1001240.GY21_11340"/>
<feature type="domain" description="GFO/IDH/MocA-like oxidoreductase" evidence="5">
    <location>
        <begin position="131"/>
        <end position="253"/>
    </location>
</feature>
<keyword evidence="2" id="KW-0520">NAD</keyword>
<evidence type="ECO:0000313" key="7">
    <source>
        <dbReference type="EMBL" id="MBB5640479.1"/>
    </source>
</evidence>
<dbReference type="EMBL" id="JPXF01000044">
    <property type="protein sequence ID" value="KGJ73405.1"/>
    <property type="molecule type" value="Genomic_DNA"/>
</dbReference>
<evidence type="ECO:0000313" key="8">
    <source>
        <dbReference type="Proteomes" id="UP000029864"/>
    </source>
</evidence>
<dbReference type="GO" id="GO:0000166">
    <property type="term" value="F:nucleotide binding"/>
    <property type="evidence" value="ECO:0007669"/>
    <property type="project" value="InterPro"/>
</dbReference>
<dbReference type="AlphaFoldDB" id="A0A099J5M8"/>
<dbReference type="GO" id="GO:0016491">
    <property type="term" value="F:oxidoreductase activity"/>
    <property type="evidence" value="ECO:0007669"/>
    <property type="project" value="UniProtKB-KW"/>
</dbReference>
<dbReference type="Gene3D" id="3.40.50.720">
    <property type="entry name" value="NAD(P)-binding Rossmann-like Domain"/>
    <property type="match status" value="1"/>
</dbReference>
<evidence type="ECO:0000259" key="5">
    <source>
        <dbReference type="Pfam" id="PF22725"/>
    </source>
</evidence>
<organism evidence="6 8">
    <name type="scientific">Cryobacterium roopkundense</name>
    <dbReference type="NCBI Taxonomy" id="1001240"/>
    <lineage>
        <taxon>Bacteria</taxon>
        <taxon>Bacillati</taxon>
        <taxon>Actinomycetota</taxon>
        <taxon>Actinomycetes</taxon>
        <taxon>Micrococcales</taxon>
        <taxon>Microbacteriaceae</taxon>
        <taxon>Cryobacterium</taxon>
    </lineage>
</organism>